<dbReference type="RefSeq" id="WP_155697074.1">
    <property type="nucleotide sequence ID" value="NZ_WOCD01000005.1"/>
</dbReference>
<keyword evidence="2" id="KW-1185">Reference proteome</keyword>
<organism evidence="1 2">
    <name type="scientific">Psychrosphaera haliotis</name>
    <dbReference type="NCBI Taxonomy" id="555083"/>
    <lineage>
        <taxon>Bacteria</taxon>
        <taxon>Pseudomonadati</taxon>
        <taxon>Pseudomonadota</taxon>
        <taxon>Gammaproteobacteria</taxon>
        <taxon>Alteromonadales</taxon>
        <taxon>Pseudoalteromonadaceae</taxon>
        <taxon>Psychrosphaera</taxon>
    </lineage>
</organism>
<dbReference type="PROSITE" id="PS51257">
    <property type="entry name" value="PROKAR_LIPOPROTEIN"/>
    <property type="match status" value="1"/>
</dbReference>
<dbReference type="InterPro" id="IPR011990">
    <property type="entry name" value="TPR-like_helical_dom_sf"/>
</dbReference>
<reference evidence="1 2" key="1">
    <citation type="submission" date="2019-11" db="EMBL/GenBank/DDBJ databases">
        <title>P. haliotis isolates from Z. marina roots.</title>
        <authorList>
            <person name="Cohen M."/>
            <person name="Jospin G."/>
            <person name="Eisen J.A."/>
            <person name="Coil D.A."/>
        </authorList>
    </citation>
    <scope>NUCLEOTIDE SEQUENCE [LARGE SCALE GENOMIC DNA]</scope>
    <source>
        <strain evidence="1 2">UCD-MCMsp1aY</strain>
    </source>
</reference>
<evidence type="ECO:0000313" key="2">
    <source>
        <dbReference type="Proteomes" id="UP000439994"/>
    </source>
</evidence>
<gene>
    <name evidence="1" type="ORF">GNP35_14945</name>
</gene>
<dbReference type="Pfam" id="PF14559">
    <property type="entry name" value="TPR_19"/>
    <property type="match status" value="1"/>
</dbReference>
<name>A0A6N8FBK8_9GAMM</name>
<proteinExistence type="predicted"/>
<protein>
    <submittedName>
        <fullName evidence="1">Tetratricopeptide repeat protein</fullName>
    </submittedName>
</protein>
<dbReference type="EMBL" id="WOCD01000005">
    <property type="protein sequence ID" value="MUH73668.1"/>
    <property type="molecule type" value="Genomic_DNA"/>
</dbReference>
<sequence>MNTLHKIAVASLVIAMAGCGQKTTTEHLSDAKQLISEKNFSEATIALKNAAKNAPEDADVRLELASVYLKIGNIEAAEKELMMALDKGADINLVFPTLGHLLFLQNKLEDLESIDLEDVDVNPEVRDQIKFYQLYTLINRSLIDDALTLIAQPNASNSGHAQLIDALALYSKGDTDKSISLTNTLLEEDTDFNDARLVLVKLYTSNNEADKADSVLRVYNENVPYDYRSKLLHARVLIQINNLDDAKKKLTTLQSGRLYSPLQDQMLAQIHYLKGDFETAELNIQNALKNGLSDDFTNSLAGAIFLKTNKPEQALQRLSSVSEKGKTENNQQLLIMALVNVGKDKEAAQLLLEQEKVDDNMVSMMTLSANKLVNQGQSTLALETLLKATAVEDLNVTNAVNLGLLKLRLNDFSGLQDLKTIVEAHPSKAESRLGYVLGLMKARKIDSAKAELNQWLATPGISVNDELLIAKLMLKVNEPDSAIKTLTKLTTVDAVSRDAKIELVRLNRKSDLSQNVRFLSEILEQNPTDKLALQYLASKPRLSSAVG</sequence>
<evidence type="ECO:0000313" key="1">
    <source>
        <dbReference type="EMBL" id="MUH73668.1"/>
    </source>
</evidence>
<dbReference type="Proteomes" id="UP000439994">
    <property type="component" value="Unassembled WGS sequence"/>
</dbReference>
<dbReference type="SUPFAM" id="SSF48452">
    <property type="entry name" value="TPR-like"/>
    <property type="match status" value="2"/>
</dbReference>
<dbReference type="AlphaFoldDB" id="A0A6N8FBK8"/>
<dbReference type="SUPFAM" id="SSF81901">
    <property type="entry name" value="HCP-like"/>
    <property type="match status" value="1"/>
</dbReference>
<dbReference type="Gene3D" id="1.25.40.10">
    <property type="entry name" value="Tetratricopeptide repeat domain"/>
    <property type="match status" value="3"/>
</dbReference>
<dbReference type="OrthoDB" id="7052525at2"/>
<accession>A0A6N8FBK8</accession>
<comment type="caution">
    <text evidence="1">The sequence shown here is derived from an EMBL/GenBank/DDBJ whole genome shotgun (WGS) entry which is preliminary data.</text>
</comment>